<dbReference type="AlphaFoldDB" id="A0A4P9WZV8"/>
<dbReference type="PANTHER" id="PTHR18898">
    <property type="entry name" value="NUCLEOPROTEIN TPR-RELATED"/>
    <property type="match status" value="1"/>
</dbReference>
<evidence type="ECO:0000313" key="3">
    <source>
        <dbReference type="EMBL" id="RKO99011.1"/>
    </source>
</evidence>
<sequence length="414" mass="47306">METDDQTYRLNQLQHQVDTLKEDLLLEQQRVVTFQNISQAAEERLAEVNATYDHFRAEMEHAQQVAQSQLAAMTHEKDTTAERLAAAAQEVAALQTQIDAMAQQRQQADQLLREKEAALAERERAALETQHQARDDVRRQQREMLEAQSKYEREVVAHGETLQQSARLKARLATVEDQHTQSQRARKEAEASVAQLSAEVEVLKRQLSEHNADTERRLAVLREQNTILLDQLDSLSRQAMQIQAIRDGTAMETAMGDTPSGDAAATSHGSLQDVIRFLRKEKEMLQTQYNMTASEAEHLRHMNANIQKSLDETRAMLNEERQRTQASSRQVALEKELQDKIQQLSLLRESNVTLRDMADHANKQAAKYEKTAAQLRSDMTPLRGQIVTLQAELEARMLEQKALEEDNARWKNRT</sequence>
<proteinExistence type="predicted"/>
<organism evidence="3 4">
    <name type="scientific">Caulochytrium protostelioides</name>
    <dbReference type="NCBI Taxonomy" id="1555241"/>
    <lineage>
        <taxon>Eukaryota</taxon>
        <taxon>Fungi</taxon>
        <taxon>Fungi incertae sedis</taxon>
        <taxon>Chytridiomycota</taxon>
        <taxon>Chytridiomycota incertae sedis</taxon>
        <taxon>Chytridiomycetes</taxon>
        <taxon>Caulochytriales</taxon>
        <taxon>Caulochytriaceae</taxon>
        <taxon>Caulochytrium</taxon>
    </lineage>
</organism>
<reference evidence="4" key="1">
    <citation type="journal article" date="2018" name="Nat. Microbiol.">
        <title>Leveraging single-cell genomics to expand the fungal tree of life.</title>
        <authorList>
            <person name="Ahrendt S.R."/>
            <person name="Quandt C.A."/>
            <person name="Ciobanu D."/>
            <person name="Clum A."/>
            <person name="Salamov A."/>
            <person name="Andreopoulos B."/>
            <person name="Cheng J.F."/>
            <person name="Woyke T."/>
            <person name="Pelin A."/>
            <person name="Henrissat B."/>
            <person name="Reynolds N.K."/>
            <person name="Benny G.L."/>
            <person name="Smith M.E."/>
            <person name="James T.Y."/>
            <person name="Grigoriev I.V."/>
        </authorList>
    </citation>
    <scope>NUCLEOTIDE SEQUENCE [LARGE SCALE GENOMIC DNA]</scope>
    <source>
        <strain evidence="4">ATCC 52028</strain>
    </source>
</reference>
<dbReference type="PANTHER" id="PTHR18898:SF2">
    <property type="entry name" value="NUCLEOPROTEIN TPR"/>
    <property type="match status" value="1"/>
</dbReference>
<dbReference type="InterPro" id="IPR012929">
    <property type="entry name" value="Nucleoprot-TPR/MLP1-2_dom"/>
</dbReference>
<keyword evidence="1" id="KW-0175">Coiled coil</keyword>
<feature type="non-terminal residue" evidence="3">
    <location>
        <position position="414"/>
    </location>
</feature>
<dbReference type="OrthoDB" id="343070at2759"/>
<dbReference type="GO" id="GO:0006606">
    <property type="term" value="P:protein import into nucleus"/>
    <property type="evidence" value="ECO:0007669"/>
    <property type="project" value="InterPro"/>
</dbReference>
<dbReference type="STRING" id="1555241.A0A4P9WZV8"/>
<dbReference type="GO" id="GO:0017056">
    <property type="term" value="F:structural constituent of nuclear pore"/>
    <property type="evidence" value="ECO:0007669"/>
    <property type="project" value="TreeGrafter"/>
</dbReference>
<dbReference type="EMBL" id="ML014331">
    <property type="protein sequence ID" value="RKO99011.1"/>
    <property type="molecule type" value="Genomic_DNA"/>
</dbReference>
<keyword evidence="4" id="KW-1185">Reference proteome</keyword>
<evidence type="ECO:0000256" key="1">
    <source>
        <dbReference type="SAM" id="Coils"/>
    </source>
</evidence>
<accession>A0A4P9WZV8</accession>
<feature type="domain" description="Nucleoprotein TPR/MLP1-2" evidence="2">
    <location>
        <begin position="112"/>
        <end position="235"/>
    </location>
</feature>
<gene>
    <name evidence="3" type="ORF">CXG81DRAFT_15151</name>
</gene>
<feature type="coiled-coil region" evidence="1">
    <location>
        <begin position="10"/>
        <end position="238"/>
    </location>
</feature>
<feature type="coiled-coil region" evidence="1">
    <location>
        <begin position="358"/>
        <end position="406"/>
    </location>
</feature>
<evidence type="ECO:0000259" key="2">
    <source>
        <dbReference type="Pfam" id="PF07926"/>
    </source>
</evidence>
<dbReference type="GO" id="GO:0005643">
    <property type="term" value="C:nuclear pore"/>
    <property type="evidence" value="ECO:0007669"/>
    <property type="project" value="TreeGrafter"/>
</dbReference>
<dbReference type="Proteomes" id="UP000274922">
    <property type="component" value="Unassembled WGS sequence"/>
</dbReference>
<evidence type="ECO:0000313" key="4">
    <source>
        <dbReference type="Proteomes" id="UP000274922"/>
    </source>
</evidence>
<name>A0A4P9WZV8_9FUNG</name>
<protein>
    <recommendedName>
        <fullName evidence="2">Nucleoprotein TPR/MLP1-2 domain-containing protein</fullName>
    </recommendedName>
</protein>
<dbReference type="Pfam" id="PF07926">
    <property type="entry name" value="TPR_MLP1_2"/>
    <property type="match status" value="1"/>
</dbReference>
<dbReference type="GO" id="GO:0006406">
    <property type="term" value="P:mRNA export from nucleus"/>
    <property type="evidence" value="ECO:0007669"/>
    <property type="project" value="TreeGrafter"/>
</dbReference>